<dbReference type="PANTHER" id="PTHR33352">
    <property type="entry name" value="SLR1095 PROTEIN"/>
    <property type="match status" value="1"/>
</dbReference>
<reference evidence="3 4" key="1">
    <citation type="journal article" date="2003" name="DNA Res.">
        <title>Complete genome structure of Gloeobacter violaceus PCC 7421, a cyanobacterium that lacks thylakoids.</title>
        <authorList>
            <person name="Nakamura Y."/>
            <person name="Kaneko T."/>
            <person name="Sato S."/>
            <person name="Mimuro M."/>
            <person name="Miyashita H."/>
            <person name="Tsuchiya T."/>
            <person name="Sasamoto S."/>
            <person name="Watanabe A."/>
            <person name="Kawashima K."/>
            <person name="Kishida Y."/>
            <person name="Kiyokawa C."/>
            <person name="Kohara M."/>
            <person name="Matsumoto M."/>
            <person name="Matsuno A."/>
            <person name="Nakazaki N."/>
            <person name="Shimpo S."/>
            <person name="Takeuchi C."/>
            <person name="Yamada M."/>
            <person name="Tabata S."/>
        </authorList>
    </citation>
    <scope>NUCLEOTIDE SEQUENCE [LARGE SCALE GENOMIC DNA]</scope>
    <source>
        <strain evidence="4">ATCC 29082 / PCC 7421</strain>
    </source>
</reference>
<dbReference type="InParanoid" id="Q7NL34"/>
<dbReference type="PATRIC" id="fig|251221.4.peg.1314"/>
<accession>Q7NL34</accession>
<organism evidence="3 4">
    <name type="scientific">Gloeobacter violaceus (strain ATCC 29082 / PCC 7421)</name>
    <dbReference type="NCBI Taxonomy" id="251221"/>
    <lineage>
        <taxon>Bacteria</taxon>
        <taxon>Bacillati</taxon>
        <taxon>Cyanobacteriota</taxon>
        <taxon>Cyanophyceae</taxon>
        <taxon>Gloeobacterales</taxon>
        <taxon>Gloeobacteraceae</taxon>
        <taxon>Gloeobacter</taxon>
    </lineage>
</organism>
<proteinExistence type="predicted"/>
<dbReference type="KEGG" id="gvi:glr1292"/>
<dbReference type="OrthoDB" id="530164at2"/>
<keyword evidence="4" id="KW-1185">Reference proteome</keyword>
<dbReference type="SUPFAM" id="SSF52980">
    <property type="entry name" value="Restriction endonuclease-like"/>
    <property type="match status" value="1"/>
</dbReference>
<dbReference type="AlphaFoldDB" id="Q7NL34"/>
<name>Q7NL34_GLOVI</name>
<dbReference type="InterPro" id="IPR011335">
    <property type="entry name" value="Restrct_endonuc-II-like"/>
</dbReference>
<feature type="region of interest" description="Disordered" evidence="1">
    <location>
        <begin position="212"/>
        <end position="248"/>
    </location>
</feature>
<evidence type="ECO:0000256" key="1">
    <source>
        <dbReference type="SAM" id="MobiDB-lite"/>
    </source>
</evidence>
<dbReference type="STRING" id="251221.gene:10758773"/>
<reference evidence="3 4" key="2">
    <citation type="journal article" date="2003" name="DNA Res.">
        <title>Complete genome structure of Gloeobacter violaceus PCC 7421, a cyanobacterium that lacks thylakoids (supplement).</title>
        <authorList>
            <person name="Nakamura Y."/>
            <person name="Kaneko T."/>
            <person name="Sato S."/>
            <person name="Mimuro M."/>
            <person name="Miyashita H."/>
            <person name="Tsuchiya T."/>
            <person name="Sasamoto S."/>
            <person name="Watanabe A."/>
            <person name="Kawashima K."/>
            <person name="Kishida Y."/>
            <person name="Kiyokawa C."/>
            <person name="Kohara M."/>
            <person name="Matsumoto M."/>
            <person name="Matsuno A."/>
            <person name="Nakazaki N."/>
            <person name="Shimpo S."/>
            <person name="Takeuchi C."/>
            <person name="Yamada M."/>
            <person name="Tabata S."/>
        </authorList>
    </citation>
    <scope>NUCLEOTIDE SEQUENCE [LARGE SCALE GENOMIC DNA]</scope>
    <source>
        <strain evidence="4">ATCC 29082 / PCC 7421</strain>
    </source>
</reference>
<protein>
    <submittedName>
        <fullName evidence="3">Glr1292 protein</fullName>
    </submittedName>
</protein>
<dbReference type="HOGENOM" id="CLU_075279_2_0_3"/>
<dbReference type="EMBL" id="BA000045">
    <property type="protein sequence ID" value="BAC89233.1"/>
    <property type="molecule type" value="Genomic_DNA"/>
</dbReference>
<dbReference type="PhylomeDB" id="Q7NL34"/>
<dbReference type="Pfam" id="PF05685">
    <property type="entry name" value="Uma2"/>
    <property type="match status" value="1"/>
</dbReference>
<evidence type="ECO:0000313" key="3">
    <source>
        <dbReference type="EMBL" id="BAC89233.1"/>
    </source>
</evidence>
<dbReference type="EnsemblBacteria" id="BAC89233">
    <property type="protein sequence ID" value="BAC89233"/>
    <property type="gene ID" value="BAC89233"/>
</dbReference>
<feature type="domain" description="Putative restriction endonuclease" evidence="2">
    <location>
        <begin position="45"/>
        <end position="171"/>
    </location>
</feature>
<sequence length="266" mass="30978">MCYYVHILRPGGLSMEASTDEMIVDIENLVTEDDAPVDNLPSEKQQRLLTEPLYSCWHPQFSFLAAANVGLFYAVRQPPLVPDVFLSLHVEIAEDWWRKQNRSYFFWEFGKPPEVVIEIVSNTVGNERGSKLAIYAQMRVPFYAIYDPLQQLGGSVLEVFELSGLHYQSRQSAWFEEVGLGLTLWQGRFEGKEDTWLRWCDRDRQVIATGAERAEQERQRAEQERQRAEQERQRAERAEQEVAQERRRTEALAERLRQLGIDPDAI</sequence>
<evidence type="ECO:0000259" key="2">
    <source>
        <dbReference type="Pfam" id="PF05685"/>
    </source>
</evidence>
<gene>
    <name evidence="3" type="ordered locus">glr1292</name>
</gene>
<dbReference type="InterPro" id="IPR008538">
    <property type="entry name" value="Uma2"/>
</dbReference>
<dbReference type="InterPro" id="IPR012296">
    <property type="entry name" value="Nuclease_put_TT1808"/>
</dbReference>
<dbReference type="eggNOG" id="COG4636">
    <property type="taxonomic scope" value="Bacteria"/>
</dbReference>
<dbReference type="Gene3D" id="3.90.1570.10">
    <property type="entry name" value="tt1808, chain A"/>
    <property type="match status" value="1"/>
</dbReference>
<dbReference type="CDD" id="cd06260">
    <property type="entry name" value="DUF820-like"/>
    <property type="match status" value="1"/>
</dbReference>
<dbReference type="Proteomes" id="UP000000557">
    <property type="component" value="Chromosome"/>
</dbReference>
<dbReference type="PANTHER" id="PTHR33352:SF3">
    <property type="entry name" value="SLR1612 PROTEIN"/>
    <property type="match status" value="1"/>
</dbReference>
<evidence type="ECO:0000313" key="4">
    <source>
        <dbReference type="Proteomes" id="UP000000557"/>
    </source>
</evidence>